<dbReference type="InterPro" id="IPR051825">
    <property type="entry name" value="SRCIN1"/>
</dbReference>
<evidence type="ECO:0000313" key="5">
    <source>
        <dbReference type="Proteomes" id="UP001177023"/>
    </source>
</evidence>
<organism evidence="4 5">
    <name type="scientific">Mesorhabditis spiculigera</name>
    <dbReference type="NCBI Taxonomy" id="96644"/>
    <lineage>
        <taxon>Eukaryota</taxon>
        <taxon>Metazoa</taxon>
        <taxon>Ecdysozoa</taxon>
        <taxon>Nematoda</taxon>
        <taxon>Chromadorea</taxon>
        <taxon>Rhabditida</taxon>
        <taxon>Rhabditina</taxon>
        <taxon>Rhabditomorpha</taxon>
        <taxon>Rhabditoidea</taxon>
        <taxon>Rhabditidae</taxon>
        <taxon>Mesorhabditinae</taxon>
        <taxon>Mesorhabditis</taxon>
    </lineage>
</organism>
<gene>
    <name evidence="4" type="ORF">MSPICULIGERA_LOCUS19252</name>
</gene>
<feature type="region of interest" description="Disordered" evidence="2">
    <location>
        <begin position="691"/>
        <end position="726"/>
    </location>
</feature>
<dbReference type="GO" id="GO:0005519">
    <property type="term" value="F:cytoskeletal regulatory protein binding"/>
    <property type="evidence" value="ECO:0007669"/>
    <property type="project" value="InterPro"/>
</dbReference>
<feature type="compositionally biased region" description="Polar residues" evidence="2">
    <location>
        <begin position="751"/>
        <end position="764"/>
    </location>
</feature>
<dbReference type="SMART" id="SM00806">
    <property type="entry name" value="AIP3"/>
    <property type="match status" value="1"/>
</dbReference>
<feature type="region of interest" description="Disordered" evidence="2">
    <location>
        <begin position="1"/>
        <end position="35"/>
    </location>
</feature>
<reference evidence="4" key="1">
    <citation type="submission" date="2023-06" db="EMBL/GenBank/DDBJ databases">
        <authorList>
            <person name="Delattre M."/>
        </authorList>
    </citation>
    <scope>NUCLEOTIDE SEQUENCE</scope>
    <source>
        <strain evidence="4">AF72</strain>
    </source>
</reference>
<dbReference type="InterPro" id="IPR022782">
    <property type="entry name" value="AIP3-like_C"/>
</dbReference>
<name>A0AA36D7D5_9BILA</name>
<evidence type="ECO:0000259" key="3">
    <source>
        <dbReference type="SMART" id="SM00806"/>
    </source>
</evidence>
<feature type="non-terminal residue" evidence="4">
    <location>
        <position position="845"/>
    </location>
</feature>
<dbReference type="InterPro" id="IPR005613">
    <property type="entry name" value="AIP3_C"/>
</dbReference>
<dbReference type="Proteomes" id="UP001177023">
    <property type="component" value="Unassembled WGS sequence"/>
</dbReference>
<feature type="domain" description="Actin interacting protein 3 C-terminal" evidence="3">
    <location>
        <begin position="276"/>
        <end position="623"/>
    </location>
</feature>
<feature type="compositionally biased region" description="Low complexity" evidence="2">
    <location>
        <begin position="694"/>
        <end position="707"/>
    </location>
</feature>
<dbReference type="GO" id="GO:0005737">
    <property type="term" value="C:cytoplasm"/>
    <property type="evidence" value="ECO:0007669"/>
    <property type="project" value="TreeGrafter"/>
</dbReference>
<feature type="region of interest" description="Disordered" evidence="2">
    <location>
        <begin position="212"/>
        <end position="242"/>
    </location>
</feature>
<dbReference type="PANTHER" id="PTHR22741:SF10">
    <property type="entry name" value="COILED-COIL DOMAIN-CONTAINING PROTEIN CG32809"/>
    <property type="match status" value="1"/>
</dbReference>
<dbReference type="Gene3D" id="1.20.58.1540">
    <property type="entry name" value="Actin interacting protein 3, C-terminal domain"/>
    <property type="match status" value="1"/>
</dbReference>
<accession>A0AA36D7D5</accession>
<proteinExistence type="predicted"/>
<evidence type="ECO:0000256" key="2">
    <source>
        <dbReference type="SAM" id="MobiDB-lite"/>
    </source>
</evidence>
<feature type="compositionally biased region" description="Low complexity" evidence="2">
    <location>
        <begin position="402"/>
        <end position="414"/>
    </location>
</feature>
<dbReference type="Pfam" id="PF03915">
    <property type="entry name" value="AIP3"/>
    <property type="match status" value="1"/>
</dbReference>
<feature type="region of interest" description="Disordered" evidence="2">
    <location>
        <begin position="402"/>
        <end position="422"/>
    </location>
</feature>
<feature type="region of interest" description="Disordered" evidence="2">
    <location>
        <begin position="742"/>
        <end position="845"/>
    </location>
</feature>
<dbReference type="AlphaFoldDB" id="A0AA36D7D5"/>
<evidence type="ECO:0000256" key="1">
    <source>
        <dbReference type="ARBA" id="ARBA00023054"/>
    </source>
</evidence>
<keyword evidence="1" id="KW-0175">Coiled coil</keyword>
<sequence length="845" mass="95071">MLGCLSGGAPRNGRRRRSLSESPPPLPPRTLPQGHSVLAPMSRLFNWKLRLGLGRKTPEPRESVAVHIAENSMPPPAVSSQEQKSPRVRFDETPTVQEVWNGGPPNPEYRLHPHEISTPPGDAPKPYPGYALPTAYPYNSVQQLGTIQEIDYDIGDKKPQRGDWSYDDDVKVTIAPVNQNDIPKQNAHRDSTRASTVLQNLREQADHIEFNERRRQLGTNPQVGGTLPGPSPVPEHSNTIDRSMNLPRASPIQQNRHFIEPQSSAKRDWDDMNVVFLQANDEVKRVVLPPRIDAMEQIKMAFVRVFPHITRSYIEQPFVKIYIQDAAKGLFYELDDLREVRNKTVLRLREQRAGGVASPVRHLEHPDYHSEAEYDDRNAHRFVSLARPASAMARARDPYYDSYSSDASESRANSVARSGSATPIIDREARDRMECMERQLAGLSSLVHTALVSKGMPESAQKDMADLRRQILALHQEAERVQTDSYSTISEQPSPGRDLLSIRDRVHAAGSDCRQLKSSAQANAHEAKKLLEEASHEITKIVSHQMAGSAQNIHRLATPQPFTKEQLDQERALRNEHEKRTRDLVDNLTNFEQNVETLRSSVLTANRKLRMSEVEQLTERLTQLGRTAASIKTDFPNLQTKIEARLKEDMERVVRDEKYIREETTAVDQSLRRCKALANIMVTMKKLAMVQDPSLSRGSSGRHSSSSKVPPAPHNYPRTEPSSTHAMTTTSLDSVLDEMQNIPAVPHPPATASTQHPAIQMTPTGQPPRPPSRTSVSDVRSKFKQPPELPEQIRSLIEDAKRSSPSLESQSGERPKTLEERQKELAEKQRQLATQFHQMQTAPPS</sequence>
<evidence type="ECO:0000313" key="4">
    <source>
        <dbReference type="EMBL" id="CAJ0581084.1"/>
    </source>
</evidence>
<keyword evidence="5" id="KW-1185">Reference proteome</keyword>
<feature type="compositionally biased region" description="Basic and acidic residues" evidence="2">
    <location>
        <begin position="811"/>
        <end position="830"/>
    </location>
</feature>
<feature type="compositionally biased region" description="Polar residues" evidence="2">
    <location>
        <begin position="831"/>
        <end position="845"/>
    </location>
</feature>
<dbReference type="EMBL" id="CATQJA010002662">
    <property type="protein sequence ID" value="CAJ0581084.1"/>
    <property type="molecule type" value="Genomic_DNA"/>
</dbReference>
<protein>
    <recommendedName>
        <fullName evidence="3">Actin interacting protein 3 C-terminal domain-containing protein</fullName>
    </recommendedName>
</protein>
<comment type="caution">
    <text evidence="4">The sequence shown here is derived from an EMBL/GenBank/DDBJ whole genome shotgun (WGS) entry which is preliminary data.</text>
</comment>
<dbReference type="PANTHER" id="PTHR22741">
    <property type="entry name" value="P140CAP/SNIP-RELATED"/>
    <property type="match status" value="1"/>
</dbReference>